<reference evidence="1 2" key="1">
    <citation type="submission" date="2024-01" db="EMBL/GenBank/DDBJ databases">
        <title>A draft genome for the cacao thread blight pathogen Marasmiellus scandens.</title>
        <authorList>
            <person name="Baruah I.K."/>
            <person name="Leung J."/>
            <person name="Bukari Y."/>
            <person name="Amoako-Attah I."/>
            <person name="Meinhardt L.W."/>
            <person name="Bailey B.A."/>
            <person name="Cohen S.P."/>
        </authorList>
    </citation>
    <scope>NUCLEOTIDE SEQUENCE [LARGE SCALE GENOMIC DNA]</scope>
    <source>
        <strain evidence="1 2">GH-19</strain>
    </source>
</reference>
<sequence>MNSPSRHFILPDSKIDDEAATILDFNQDNMELCRLVRRDTGKTLFEVQRSAKLAETSFHHAGDDQPFAVLEQHNMLPDKIIFNETGSSMQVRKWLKTPTLSSW</sequence>
<organism evidence="1 2">
    <name type="scientific">Marasmiellus scandens</name>
    <dbReference type="NCBI Taxonomy" id="2682957"/>
    <lineage>
        <taxon>Eukaryota</taxon>
        <taxon>Fungi</taxon>
        <taxon>Dikarya</taxon>
        <taxon>Basidiomycota</taxon>
        <taxon>Agaricomycotina</taxon>
        <taxon>Agaricomycetes</taxon>
        <taxon>Agaricomycetidae</taxon>
        <taxon>Agaricales</taxon>
        <taxon>Marasmiineae</taxon>
        <taxon>Omphalotaceae</taxon>
        <taxon>Marasmiellus</taxon>
    </lineage>
</organism>
<comment type="caution">
    <text evidence="1">The sequence shown here is derived from an EMBL/GenBank/DDBJ whole genome shotgun (WGS) entry which is preliminary data.</text>
</comment>
<dbReference type="EMBL" id="JBANRG010000088">
    <property type="protein sequence ID" value="KAK7437135.1"/>
    <property type="molecule type" value="Genomic_DNA"/>
</dbReference>
<keyword evidence="2" id="KW-1185">Reference proteome</keyword>
<proteinExistence type="predicted"/>
<dbReference type="Proteomes" id="UP001498398">
    <property type="component" value="Unassembled WGS sequence"/>
</dbReference>
<accession>A0ABR1ISK8</accession>
<gene>
    <name evidence="1" type="ORF">VKT23_018758</name>
</gene>
<protein>
    <submittedName>
        <fullName evidence="1">Uncharacterized protein</fullName>
    </submittedName>
</protein>
<evidence type="ECO:0000313" key="2">
    <source>
        <dbReference type="Proteomes" id="UP001498398"/>
    </source>
</evidence>
<evidence type="ECO:0000313" key="1">
    <source>
        <dbReference type="EMBL" id="KAK7437135.1"/>
    </source>
</evidence>
<name>A0ABR1ISK8_9AGAR</name>